<feature type="region of interest" description="Disordered" evidence="1">
    <location>
        <begin position="166"/>
        <end position="214"/>
    </location>
</feature>
<reference evidence="2 3" key="1">
    <citation type="submission" date="2019-05" db="EMBL/GenBank/DDBJ databases">
        <title>Another draft genome of Portunus trituberculatus and its Hox gene families provides insights of decapod evolution.</title>
        <authorList>
            <person name="Jeong J.-H."/>
            <person name="Song I."/>
            <person name="Kim S."/>
            <person name="Choi T."/>
            <person name="Kim D."/>
            <person name="Ryu S."/>
            <person name="Kim W."/>
        </authorList>
    </citation>
    <scope>NUCLEOTIDE SEQUENCE [LARGE SCALE GENOMIC DNA]</scope>
    <source>
        <tissue evidence="2">Muscle</tissue>
    </source>
</reference>
<sequence length="214" mass="22716">MSRESSQTAAASGEAGPARKEEAGEALTCSPGAIALSPGHGQRPHPYPIPHTATSPPTLPPQPHTETSATSTPGPPYPIPAQSTTSSQHSHTTTTTTITSTTSPALHDTLLTVHTADLPPPTVPHYTHIPFLHSVPPHTLPHNSPPPSLHPRPLPPSLHVPFIQGRPGTAPRLEEHSGTHRGEEGRSVTDYVRRRKWRKGGRKGGREGRGEGDV</sequence>
<proteinExistence type="predicted"/>
<feature type="compositionally biased region" description="Basic and acidic residues" evidence="1">
    <location>
        <begin position="172"/>
        <end position="187"/>
    </location>
</feature>
<feature type="region of interest" description="Disordered" evidence="1">
    <location>
        <begin position="1"/>
        <end position="101"/>
    </location>
</feature>
<feature type="compositionally biased region" description="Basic residues" evidence="1">
    <location>
        <begin position="193"/>
        <end position="203"/>
    </location>
</feature>
<gene>
    <name evidence="2" type="ORF">E2C01_050936</name>
</gene>
<name>A0A5B7GI86_PORTR</name>
<feature type="compositionally biased region" description="Basic and acidic residues" evidence="1">
    <location>
        <begin position="204"/>
        <end position="214"/>
    </location>
</feature>
<accession>A0A5B7GI86</accession>
<dbReference type="AlphaFoldDB" id="A0A5B7GI86"/>
<protein>
    <submittedName>
        <fullName evidence="2">Uncharacterized protein</fullName>
    </submittedName>
</protein>
<comment type="caution">
    <text evidence="2">The sequence shown here is derived from an EMBL/GenBank/DDBJ whole genome shotgun (WGS) entry which is preliminary data.</text>
</comment>
<dbReference type="EMBL" id="VSRR010014390">
    <property type="protein sequence ID" value="MPC56967.1"/>
    <property type="molecule type" value="Genomic_DNA"/>
</dbReference>
<organism evidence="2 3">
    <name type="scientific">Portunus trituberculatus</name>
    <name type="common">Swimming crab</name>
    <name type="synonym">Neptunus trituberculatus</name>
    <dbReference type="NCBI Taxonomy" id="210409"/>
    <lineage>
        <taxon>Eukaryota</taxon>
        <taxon>Metazoa</taxon>
        <taxon>Ecdysozoa</taxon>
        <taxon>Arthropoda</taxon>
        <taxon>Crustacea</taxon>
        <taxon>Multicrustacea</taxon>
        <taxon>Malacostraca</taxon>
        <taxon>Eumalacostraca</taxon>
        <taxon>Eucarida</taxon>
        <taxon>Decapoda</taxon>
        <taxon>Pleocyemata</taxon>
        <taxon>Brachyura</taxon>
        <taxon>Eubrachyura</taxon>
        <taxon>Portunoidea</taxon>
        <taxon>Portunidae</taxon>
        <taxon>Portuninae</taxon>
        <taxon>Portunus</taxon>
    </lineage>
</organism>
<evidence type="ECO:0000313" key="3">
    <source>
        <dbReference type="Proteomes" id="UP000324222"/>
    </source>
</evidence>
<feature type="compositionally biased region" description="Polar residues" evidence="1">
    <location>
        <begin position="1"/>
        <end position="10"/>
    </location>
</feature>
<evidence type="ECO:0000256" key="1">
    <source>
        <dbReference type="SAM" id="MobiDB-lite"/>
    </source>
</evidence>
<feature type="compositionally biased region" description="Low complexity" evidence="1">
    <location>
        <begin position="82"/>
        <end position="101"/>
    </location>
</feature>
<dbReference type="Proteomes" id="UP000324222">
    <property type="component" value="Unassembled WGS sequence"/>
</dbReference>
<keyword evidence="3" id="KW-1185">Reference proteome</keyword>
<evidence type="ECO:0000313" key="2">
    <source>
        <dbReference type="EMBL" id="MPC56967.1"/>
    </source>
</evidence>